<accession>Q9Z2E0</accession>
<protein>
    <submittedName>
        <fullName evidence="1">Methyl-CpG binding protein MBD2</fullName>
    </submittedName>
</protein>
<dbReference type="MGI" id="MGI:1333813">
    <property type="gene designation" value="Mbd2"/>
</dbReference>
<name>Q9Z2E0_MOUSE</name>
<sequence>EPGKQKMCGATLDQHLAIDVSRFEVLNLLYCWSPRDSTGA</sequence>
<proteinExistence type="evidence at transcript level"/>
<gene>
    <name evidence="2" type="primary">Mbd2</name>
</gene>
<dbReference type="AlphaFoldDB" id="Q9Z2E0"/>
<feature type="non-terminal residue" evidence="1">
    <location>
        <position position="40"/>
    </location>
</feature>
<organism evidence="1">
    <name type="scientific">Mus musculus</name>
    <name type="common">Mouse</name>
    <dbReference type="NCBI Taxonomy" id="10090"/>
    <lineage>
        <taxon>Eukaryota</taxon>
        <taxon>Metazoa</taxon>
        <taxon>Chordata</taxon>
        <taxon>Craniata</taxon>
        <taxon>Vertebrata</taxon>
        <taxon>Euteleostomi</taxon>
        <taxon>Mammalia</taxon>
        <taxon>Eutheria</taxon>
        <taxon>Euarchontoglires</taxon>
        <taxon>Glires</taxon>
        <taxon>Rodentia</taxon>
        <taxon>Myomorpha</taxon>
        <taxon>Muroidea</taxon>
        <taxon>Muridae</taxon>
        <taxon>Murinae</taxon>
        <taxon>Mus</taxon>
        <taxon>Mus</taxon>
    </lineage>
</organism>
<reference evidence="1" key="1">
    <citation type="journal article" date="1998" name="Mol. Cell. Biol.">
        <title>Identification and characterization of a family of mammalian methyl-CpG binding proteins.</title>
        <authorList>
            <person name="Hendrich B."/>
            <person name="Bird A."/>
        </authorList>
    </citation>
    <scope>NUCLEOTIDE SEQUENCE</scope>
    <source>
        <strain evidence="1">C57Black/6</strain>
        <tissue evidence="1">Brain</tissue>
    </source>
</reference>
<evidence type="ECO:0000313" key="2">
    <source>
        <dbReference type="MGI" id="MGI:1333813"/>
    </source>
</evidence>
<dbReference type="AGR" id="MGI:1333813"/>
<feature type="non-terminal residue" evidence="1">
    <location>
        <position position="1"/>
    </location>
</feature>
<dbReference type="EMBL" id="AF072244">
    <property type="protein sequence ID" value="AAC68873.1"/>
    <property type="molecule type" value="mRNA"/>
</dbReference>
<evidence type="ECO:0000313" key="1">
    <source>
        <dbReference type="EMBL" id="AAC68873.1"/>
    </source>
</evidence>